<keyword evidence="1" id="KW-0812">Transmembrane</keyword>
<feature type="transmembrane region" description="Helical" evidence="1">
    <location>
        <begin position="254"/>
        <end position="272"/>
    </location>
</feature>
<protein>
    <recommendedName>
        <fullName evidence="4">Type II secretion system protein GspF domain-containing protein</fullName>
    </recommendedName>
</protein>
<proteinExistence type="predicted"/>
<evidence type="ECO:0008006" key="4">
    <source>
        <dbReference type="Google" id="ProtNLM"/>
    </source>
</evidence>
<keyword evidence="1" id="KW-1133">Transmembrane helix</keyword>
<evidence type="ECO:0000313" key="2">
    <source>
        <dbReference type="EMBL" id="KPV50977.1"/>
    </source>
</evidence>
<feature type="transmembrane region" description="Helical" evidence="1">
    <location>
        <begin position="101"/>
        <end position="122"/>
    </location>
</feature>
<dbReference type="EMBL" id="LJCR01001129">
    <property type="protein sequence ID" value="KPV50977.1"/>
    <property type="molecule type" value="Genomic_DNA"/>
</dbReference>
<feature type="non-terminal residue" evidence="2">
    <location>
        <position position="285"/>
    </location>
</feature>
<dbReference type="Proteomes" id="UP000050509">
    <property type="component" value="Unassembled WGS sequence"/>
</dbReference>
<sequence length="285" mass="30671">MNITNYTDTTLTHPESAWLAVSTPIFLTIAGLLLFGLILHAGFSKGLIVHITKMMTPAPSFPVEAALLWTPPVVSETQFLSICLGCALVVLVALLKVIPMFLALLCAGPLTAGLIYLAQRILEARYRNRLDKNLVAAVGRLGAQLRSGQGIQGALGKVLLDLPDGPLKAEWQFIVDRMGVPLESGSLATPQEVVAALAAQTPSARHASFLQHLEVALTQTFDVLVRRVDAAYAALQHSEQRASQANTELSQMRYSGLAVGGAGLFMAAYLFFTQSERMQRAYTGP</sequence>
<accession>A0A0P9DDT4</accession>
<organism evidence="2 3">
    <name type="scientific">Kouleothrix aurantiaca</name>
    <dbReference type="NCBI Taxonomy" id="186479"/>
    <lineage>
        <taxon>Bacteria</taxon>
        <taxon>Bacillati</taxon>
        <taxon>Chloroflexota</taxon>
        <taxon>Chloroflexia</taxon>
        <taxon>Chloroflexales</taxon>
        <taxon>Roseiflexineae</taxon>
        <taxon>Roseiflexaceae</taxon>
        <taxon>Kouleothrix</taxon>
    </lineage>
</organism>
<evidence type="ECO:0000256" key="1">
    <source>
        <dbReference type="SAM" id="Phobius"/>
    </source>
</evidence>
<comment type="caution">
    <text evidence="2">The sequence shown here is derived from an EMBL/GenBank/DDBJ whole genome shotgun (WGS) entry which is preliminary data.</text>
</comment>
<keyword evidence="1" id="KW-0472">Membrane</keyword>
<evidence type="ECO:0000313" key="3">
    <source>
        <dbReference type="Proteomes" id="UP000050509"/>
    </source>
</evidence>
<feature type="transmembrane region" description="Helical" evidence="1">
    <location>
        <begin position="17"/>
        <end position="39"/>
    </location>
</feature>
<reference evidence="2 3" key="1">
    <citation type="submission" date="2015-09" db="EMBL/GenBank/DDBJ databases">
        <title>Draft genome sequence of Kouleothrix aurantiaca JCM 19913.</title>
        <authorList>
            <person name="Hemp J."/>
        </authorList>
    </citation>
    <scope>NUCLEOTIDE SEQUENCE [LARGE SCALE GENOMIC DNA]</scope>
    <source>
        <strain evidence="2 3">COM-B</strain>
    </source>
</reference>
<keyword evidence="3" id="KW-1185">Reference proteome</keyword>
<name>A0A0P9DDT4_9CHLR</name>
<gene>
    <name evidence="2" type="ORF">SE17_23840</name>
</gene>
<dbReference type="AlphaFoldDB" id="A0A0P9DDT4"/>